<dbReference type="AlphaFoldDB" id="A0A8B3S2Q9"/>
<name>A0A8B3S2Q9_9EURY</name>
<sequence length="41" mass="4692">MIEVQNLTKTFNGKTVLNDIKTHNASACILQDFEHLLQSYL</sequence>
<reference evidence="2" key="1">
    <citation type="submission" date="2019-01" db="EMBL/GenBank/DDBJ databases">
        <title>Anaerobic oxidation of ethane by archaea from a marine hydrocarbon seep.</title>
        <authorList>
            <person name="Musat F."/>
        </authorList>
    </citation>
    <scope>NUCLEOTIDE SEQUENCE [LARGE SCALE GENOMIC DNA]</scope>
</reference>
<organism evidence="1 2">
    <name type="scientific">Candidatus Argoarchaeum ethanivorans</name>
    <dbReference type="NCBI Taxonomy" id="2608793"/>
    <lineage>
        <taxon>Archaea</taxon>
        <taxon>Methanobacteriati</taxon>
        <taxon>Methanobacteriota</taxon>
        <taxon>Stenosarchaea group</taxon>
        <taxon>Methanomicrobia</taxon>
        <taxon>Methanosarcinales</taxon>
        <taxon>Methanosarcinales incertae sedis</taxon>
        <taxon>GOM Arc I cluster</taxon>
        <taxon>Candidatus Argoarchaeum</taxon>
    </lineage>
</organism>
<comment type="caution">
    <text evidence="1">The sequence shown here is derived from an EMBL/GenBank/DDBJ whole genome shotgun (WGS) entry which is preliminary data.</text>
</comment>
<proteinExistence type="predicted"/>
<dbReference type="EMBL" id="RPGO01000011">
    <property type="protein sequence ID" value="RZB31699.1"/>
    <property type="molecule type" value="Genomic_DNA"/>
</dbReference>
<dbReference type="Proteomes" id="UP000291831">
    <property type="component" value="Unassembled WGS sequence"/>
</dbReference>
<evidence type="ECO:0000313" key="1">
    <source>
        <dbReference type="EMBL" id="RZB31699.1"/>
    </source>
</evidence>
<protein>
    <submittedName>
        <fullName evidence="1">Uncharacterized protein</fullName>
    </submittedName>
</protein>
<accession>A0A8B3S2Q9</accession>
<gene>
    <name evidence="1" type="ORF">AEth_00630</name>
</gene>
<evidence type="ECO:0000313" key="2">
    <source>
        <dbReference type="Proteomes" id="UP000291831"/>
    </source>
</evidence>